<organism evidence="1 2">
    <name type="scientific">Solibaculum intestinale</name>
    <dbReference type="NCBI Taxonomy" id="3133165"/>
    <lineage>
        <taxon>Bacteria</taxon>
        <taxon>Bacillati</taxon>
        <taxon>Bacillota</taxon>
        <taxon>Clostridia</taxon>
        <taxon>Eubacteriales</taxon>
        <taxon>Oscillospiraceae</taxon>
        <taxon>Solibaculum</taxon>
    </lineage>
</organism>
<keyword evidence="2" id="KW-1185">Reference proteome</keyword>
<comment type="caution">
    <text evidence="1">The sequence shown here is derived from an EMBL/GenBank/DDBJ whole genome shotgun (WGS) entry which is preliminary data.</text>
</comment>
<dbReference type="Pfam" id="PF14190">
    <property type="entry name" value="DUF4313"/>
    <property type="match status" value="1"/>
</dbReference>
<gene>
    <name evidence="1" type="ORF">WMO26_09915</name>
</gene>
<accession>A0ABV1E1G1</accession>
<protein>
    <submittedName>
        <fullName evidence="1">DUF4313 domain-containing protein</fullName>
    </submittedName>
</protein>
<proteinExistence type="predicted"/>
<evidence type="ECO:0000313" key="1">
    <source>
        <dbReference type="EMBL" id="MEQ2441139.1"/>
    </source>
</evidence>
<dbReference type="RefSeq" id="WP_349220049.1">
    <property type="nucleotide sequence ID" value="NZ_JBBMFD010000018.1"/>
</dbReference>
<dbReference type="EMBL" id="JBBMFD010000018">
    <property type="protein sequence ID" value="MEQ2441139.1"/>
    <property type="molecule type" value="Genomic_DNA"/>
</dbReference>
<dbReference type="Proteomes" id="UP001489509">
    <property type="component" value="Unassembled WGS sequence"/>
</dbReference>
<name>A0ABV1E1G1_9FIRM</name>
<sequence length="178" mass="20583">MKYFDKNGKEIKAGMWVVFDGKKVGRVYQSETEVDADDFGVRFIEYDEDYPSLHALDLTQIKSFKTISPVACAFEEQRYRFGGGLCLKLYMFTDNIIDLWQTITVNLESVPEGFAYIDINNCGESIIQWLTANDFMEPTGEFLTSGFVSYPLYKLNLPKIREYTINEEPSTEESRRIL</sequence>
<dbReference type="InterPro" id="IPR025462">
    <property type="entry name" value="DUF4313"/>
</dbReference>
<evidence type="ECO:0000313" key="2">
    <source>
        <dbReference type="Proteomes" id="UP001489509"/>
    </source>
</evidence>
<reference evidence="1 2" key="1">
    <citation type="submission" date="2024-03" db="EMBL/GenBank/DDBJ databases">
        <title>Human intestinal bacterial collection.</title>
        <authorList>
            <person name="Pauvert C."/>
            <person name="Hitch T.C.A."/>
            <person name="Clavel T."/>
        </authorList>
    </citation>
    <scope>NUCLEOTIDE SEQUENCE [LARGE SCALE GENOMIC DNA]</scope>
    <source>
        <strain evidence="1 2">CLA-JM-H44</strain>
    </source>
</reference>